<reference evidence="2 3" key="1">
    <citation type="submission" date="2017-07" db="EMBL/GenBank/DDBJ databases">
        <title>Isolation and whole genome analysis of endospore-forming bacteria from heroin.</title>
        <authorList>
            <person name="Kalinowski J."/>
            <person name="Ahrens B."/>
            <person name="Al-Dilaimi A."/>
            <person name="Winkler A."/>
            <person name="Wibberg D."/>
            <person name="Schleenbecker U."/>
            <person name="Ruckert C."/>
            <person name="Wolfel R."/>
            <person name="Grass G."/>
        </authorList>
    </citation>
    <scope>NUCLEOTIDE SEQUENCE [LARGE SCALE GENOMIC DNA]</scope>
    <source>
        <strain evidence="2 3">7539</strain>
    </source>
</reference>
<dbReference type="RefSeq" id="WP_095326039.1">
    <property type="nucleotide sequence ID" value="NZ_NPCC01000004.1"/>
</dbReference>
<proteinExistence type="predicted"/>
<dbReference type="InterPro" id="IPR011437">
    <property type="entry name" value="DUF1540"/>
</dbReference>
<dbReference type="Proteomes" id="UP000216207">
    <property type="component" value="Unassembled WGS sequence"/>
</dbReference>
<dbReference type="Pfam" id="PF07561">
    <property type="entry name" value="DUF1540"/>
    <property type="match status" value="1"/>
</dbReference>
<evidence type="ECO:0000313" key="2">
    <source>
        <dbReference type="EMBL" id="PAE90519.1"/>
    </source>
</evidence>
<accession>A0A268P4T5</accession>
<dbReference type="EMBL" id="NPCC01000004">
    <property type="protein sequence ID" value="PAE90519.1"/>
    <property type="molecule type" value="Genomic_DNA"/>
</dbReference>
<evidence type="ECO:0000313" key="3">
    <source>
        <dbReference type="Proteomes" id="UP000216207"/>
    </source>
</evidence>
<protein>
    <submittedName>
        <fullName evidence="2">DUF1540 domain-containing protein</fullName>
    </submittedName>
</protein>
<evidence type="ECO:0000259" key="1">
    <source>
        <dbReference type="Pfam" id="PF07561"/>
    </source>
</evidence>
<feature type="domain" description="DUF1540" evidence="1">
    <location>
        <begin position="5"/>
        <end position="68"/>
    </location>
</feature>
<name>A0A268P4T5_SHOCL</name>
<comment type="caution">
    <text evidence="2">The sequence shown here is derived from an EMBL/GenBank/DDBJ whole genome shotgun (WGS) entry which is preliminary data.</text>
</comment>
<gene>
    <name evidence="2" type="ORF">CHH72_01105</name>
</gene>
<organism evidence="2 3">
    <name type="scientific">Shouchella clausii</name>
    <name type="common">Alkalihalobacillus clausii</name>
    <dbReference type="NCBI Taxonomy" id="79880"/>
    <lineage>
        <taxon>Bacteria</taxon>
        <taxon>Bacillati</taxon>
        <taxon>Bacillota</taxon>
        <taxon>Bacilli</taxon>
        <taxon>Bacillales</taxon>
        <taxon>Bacillaceae</taxon>
        <taxon>Shouchella</taxon>
    </lineage>
</organism>
<sequence>MSPIVHCRVSNCNFWAEGNKCGAEEILVETDPYAADYDIEASSEWHADAKEDVHEHAEQSAETCCQTFKPKKEH</sequence>
<dbReference type="AlphaFoldDB" id="A0A268P4T5"/>